<dbReference type="SUPFAM" id="SSF46785">
    <property type="entry name" value="Winged helix' DNA-binding domain"/>
    <property type="match status" value="1"/>
</dbReference>
<dbReference type="Gene3D" id="1.10.10.10">
    <property type="entry name" value="Winged helix-like DNA-binding domain superfamily/Winged helix DNA-binding domain"/>
    <property type="match status" value="1"/>
</dbReference>
<accession>A0ABN6ZVU0</accession>
<dbReference type="Proteomes" id="UP001341135">
    <property type="component" value="Chromosome"/>
</dbReference>
<gene>
    <name evidence="2" type="ORF">PABY_23890</name>
</gene>
<keyword evidence="3" id="KW-1185">Reference proteome</keyword>
<proteinExistence type="predicted"/>
<dbReference type="Pfam" id="PF12802">
    <property type="entry name" value="MarR_2"/>
    <property type="match status" value="1"/>
</dbReference>
<evidence type="ECO:0000313" key="2">
    <source>
        <dbReference type="EMBL" id="BES82822.1"/>
    </source>
</evidence>
<reference evidence="2 3" key="1">
    <citation type="submission" date="2023-09" db="EMBL/GenBank/DDBJ databases">
        <title>Pyrofollis japonicus gen. nov. sp. nov., a novel member of the family Pyrodictiaceae isolated from the Iheya North hydrothermal field.</title>
        <authorList>
            <person name="Miyazaki U."/>
            <person name="Sanari M."/>
            <person name="Tame A."/>
            <person name="Kitajima M."/>
            <person name="Okamoto A."/>
            <person name="Sawayama S."/>
            <person name="Miyazaki J."/>
            <person name="Takai K."/>
            <person name="Nakagawa S."/>
        </authorList>
    </citation>
    <scope>NUCLEOTIDE SEQUENCE [LARGE SCALE GENOMIC DNA]</scope>
    <source>
        <strain evidence="2 3">AV2</strain>
    </source>
</reference>
<protein>
    <recommendedName>
        <fullName evidence="1">HTH marR-type domain-containing protein</fullName>
    </recommendedName>
</protein>
<evidence type="ECO:0000313" key="3">
    <source>
        <dbReference type="Proteomes" id="UP001341135"/>
    </source>
</evidence>
<dbReference type="InterPro" id="IPR036388">
    <property type="entry name" value="WH-like_DNA-bd_sf"/>
</dbReference>
<evidence type="ECO:0000259" key="1">
    <source>
        <dbReference type="Pfam" id="PF12802"/>
    </source>
</evidence>
<feature type="domain" description="HTH marR-type" evidence="1">
    <location>
        <begin position="5"/>
        <end position="56"/>
    </location>
</feature>
<dbReference type="InterPro" id="IPR036390">
    <property type="entry name" value="WH_DNA-bd_sf"/>
</dbReference>
<dbReference type="GeneID" id="89290394"/>
<dbReference type="InterPro" id="IPR000835">
    <property type="entry name" value="HTH_MarR-typ"/>
</dbReference>
<dbReference type="RefSeq" id="WP_338250509.1">
    <property type="nucleotide sequence ID" value="NZ_AP028907.1"/>
</dbReference>
<dbReference type="EMBL" id="AP028907">
    <property type="protein sequence ID" value="BES82822.1"/>
    <property type="molecule type" value="Genomic_DNA"/>
</dbReference>
<name>A0ABN6ZVU0_9CREN</name>
<sequence>MAPEGLTPSQAAVLLAVHRGIDTVEGLAKALRVSREVVERIVEELKAAGLLEEYRSGLILKRRRLRLTRQGLDAVPEAMRLMEHAAVAAKKLLQEQRLPEDWSWGPRELLLAAPLLPMLGLLTAMEAMMLLSVLTGLALADDLAWTVGWDGEPGEDAVDAGDGGDLDGGELDSGLDDVSLDLGDADMEFDGGFDGL</sequence>
<organism evidence="2 3">
    <name type="scientific">Pyrodictium abyssi</name>
    <dbReference type="NCBI Taxonomy" id="54256"/>
    <lineage>
        <taxon>Archaea</taxon>
        <taxon>Thermoproteota</taxon>
        <taxon>Thermoprotei</taxon>
        <taxon>Desulfurococcales</taxon>
        <taxon>Pyrodictiaceae</taxon>
        <taxon>Pyrodictium</taxon>
    </lineage>
</organism>